<keyword evidence="4" id="KW-1185">Reference proteome</keyword>
<evidence type="ECO:0000313" key="4">
    <source>
        <dbReference type="Proteomes" id="UP000708208"/>
    </source>
</evidence>
<dbReference type="EMBL" id="CAJVCH010112492">
    <property type="protein sequence ID" value="CAG7724683.1"/>
    <property type="molecule type" value="Genomic_DNA"/>
</dbReference>
<evidence type="ECO:0000256" key="1">
    <source>
        <dbReference type="SAM" id="SignalP"/>
    </source>
</evidence>
<protein>
    <recommendedName>
        <fullName evidence="2">CRAL-TRIO domain-containing protein</fullName>
    </recommendedName>
</protein>
<evidence type="ECO:0000313" key="3">
    <source>
        <dbReference type="EMBL" id="CAG7724683.1"/>
    </source>
</evidence>
<accession>A0A8J2NZ45</accession>
<dbReference type="Proteomes" id="UP000708208">
    <property type="component" value="Unassembled WGS sequence"/>
</dbReference>
<reference evidence="3" key="1">
    <citation type="submission" date="2021-06" db="EMBL/GenBank/DDBJ databases">
        <authorList>
            <person name="Hodson N. C."/>
            <person name="Mongue J. A."/>
            <person name="Jaron S. K."/>
        </authorList>
    </citation>
    <scope>NUCLEOTIDE SEQUENCE</scope>
</reference>
<dbReference type="AlphaFoldDB" id="A0A8J2NZ45"/>
<keyword evidence="1" id="KW-0732">Signal</keyword>
<gene>
    <name evidence="3" type="ORF">AFUS01_LOCUS13686</name>
</gene>
<feature type="signal peptide" evidence="1">
    <location>
        <begin position="1"/>
        <end position="19"/>
    </location>
</feature>
<feature type="domain" description="CRAL-TRIO" evidence="2">
    <location>
        <begin position="74"/>
        <end position="262"/>
    </location>
</feature>
<dbReference type="InterPro" id="IPR001251">
    <property type="entry name" value="CRAL-TRIO_dom"/>
</dbReference>
<name>A0A8J2NZ45_9HEXA</name>
<feature type="chain" id="PRO_5035220020" description="CRAL-TRIO domain-containing protein" evidence="1">
    <location>
        <begin position="20"/>
        <end position="266"/>
    </location>
</feature>
<sequence length="266" mass="30571">MQTSFDLLFLLIVSVAASAAKESLGRQSVNANHTILLKKVYRKTYSFMRHSRAFRNNTYQDAVNFVNEVEAFQAPEEFVKRFPYYLAGYDFEDRPVWVAESGNYRVGDLIDRSIELYPIFEKMFFQGAINVVKSLVARERPGKKIRQILVILDCDGLDMAVVMSDFYKFFAYTEWPRLVELGLSLGDLYLDIGVSAVAQVVLLNANYVAKLFIELSRPVVGQLIERLIVLGTNKYKWKAELRRILPEKTIPSWYGGSKDYKPLAVY</sequence>
<organism evidence="3 4">
    <name type="scientific">Allacma fusca</name>
    <dbReference type="NCBI Taxonomy" id="39272"/>
    <lineage>
        <taxon>Eukaryota</taxon>
        <taxon>Metazoa</taxon>
        <taxon>Ecdysozoa</taxon>
        <taxon>Arthropoda</taxon>
        <taxon>Hexapoda</taxon>
        <taxon>Collembola</taxon>
        <taxon>Symphypleona</taxon>
        <taxon>Sminthuridae</taxon>
        <taxon>Allacma</taxon>
    </lineage>
</organism>
<evidence type="ECO:0000259" key="2">
    <source>
        <dbReference type="PROSITE" id="PS50191"/>
    </source>
</evidence>
<dbReference type="PROSITE" id="PS50191">
    <property type="entry name" value="CRAL_TRIO"/>
    <property type="match status" value="1"/>
</dbReference>
<proteinExistence type="predicted"/>
<comment type="caution">
    <text evidence="3">The sequence shown here is derived from an EMBL/GenBank/DDBJ whole genome shotgun (WGS) entry which is preliminary data.</text>
</comment>
<feature type="non-terminal residue" evidence="3">
    <location>
        <position position="1"/>
    </location>
</feature>